<accession>A0ABS2QLH3</accession>
<comment type="caution">
    <text evidence="2">The sequence shown here is derived from an EMBL/GenBank/DDBJ whole genome shotgun (WGS) entry which is preliminary data.</text>
</comment>
<sequence>MSKKNSYTDLMKKTVMDRQKHNINYMQNLFIEMLLNEVLLSHSLDKISRQIDSALDSKDQALFHQLSTEKTALLKRLGT</sequence>
<dbReference type="Pfam" id="PF08858">
    <property type="entry name" value="IDEAL"/>
    <property type="match status" value="1"/>
</dbReference>
<dbReference type="Gene3D" id="4.10.810.10">
    <property type="entry name" value="Virus Scaffolding Protein, Chain A"/>
    <property type="match status" value="1"/>
</dbReference>
<organism evidence="2 3">
    <name type="scientific">Peribacillus deserti</name>
    <dbReference type="NCBI Taxonomy" id="673318"/>
    <lineage>
        <taxon>Bacteria</taxon>
        <taxon>Bacillati</taxon>
        <taxon>Bacillota</taxon>
        <taxon>Bacilli</taxon>
        <taxon>Bacillales</taxon>
        <taxon>Bacillaceae</taxon>
        <taxon>Peribacillus</taxon>
    </lineage>
</organism>
<protein>
    <submittedName>
        <fullName evidence="2">Uncharacterized protein YpiB (UPF0302 family)</fullName>
    </submittedName>
</protein>
<keyword evidence="3" id="KW-1185">Reference proteome</keyword>
<evidence type="ECO:0000259" key="1">
    <source>
        <dbReference type="SMART" id="SM00914"/>
    </source>
</evidence>
<dbReference type="EMBL" id="JAFBFI010000017">
    <property type="protein sequence ID" value="MBM7694018.1"/>
    <property type="molecule type" value="Genomic_DNA"/>
</dbReference>
<evidence type="ECO:0000313" key="3">
    <source>
        <dbReference type="Proteomes" id="UP000823486"/>
    </source>
</evidence>
<gene>
    <name evidence="2" type="ORF">JOC77_003462</name>
</gene>
<dbReference type="RefSeq" id="WP_204545450.1">
    <property type="nucleotide sequence ID" value="NZ_JAFBFI010000017.1"/>
</dbReference>
<proteinExistence type="predicted"/>
<feature type="domain" description="IDEAL" evidence="1">
    <location>
        <begin position="34"/>
        <end position="70"/>
    </location>
</feature>
<reference evidence="2 3" key="1">
    <citation type="submission" date="2021-01" db="EMBL/GenBank/DDBJ databases">
        <title>Genomic Encyclopedia of Type Strains, Phase IV (KMG-IV): sequencing the most valuable type-strain genomes for metagenomic binning, comparative biology and taxonomic classification.</title>
        <authorList>
            <person name="Goeker M."/>
        </authorList>
    </citation>
    <scope>NUCLEOTIDE SEQUENCE [LARGE SCALE GENOMIC DNA]</scope>
    <source>
        <strain evidence="2 3">DSM 105482</strain>
    </source>
</reference>
<dbReference type="InterPro" id="IPR027393">
    <property type="entry name" value="Virus_scaffolding_prot_C"/>
</dbReference>
<evidence type="ECO:0000313" key="2">
    <source>
        <dbReference type="EMBL" id="MBM7694018.1"/>
    </source>
</evidence>
<dbReference type="InterPro" id="IPR014957">
    <property type="entry name" value="IDEAL_dom"/>
</dbReference>
<name>A0ABS2QLH3_9BACI</name>
<dbReference type="Proteomes" id="UP000823486">
    <property type="component" value="Unassembled WGS sequence"/>
</dbReference>
<dbReference type="SMART" id="SM00914">
    <property type="entry name" value="IDEAL"/>
    <property type="match status" value="1"/>
</dbReference>